<evidence type="ECO:0000313" key="2">
    <source>
        <dbReference type="EMBL" id="ATG55656.1"/>
    </source>
</evidence>
<feature type="compositionally biased region" description="Low complexity" evidence="1">
    <location>
        <begin position="55"/>
        <end position="66"/>
    </location>
</feature>
<dbReference type="KEGG" id="bgg:CFK41_13390"/>
<reference evidence="2 3" key="1">
    <citation type="journal article" date="2014" name="Int. J. Syst. Evol. Microbiol.">
        <title>Brachybacterium ginsengisoli sp. nov., isolated from soil of a ginseng field.</title>
        <authorList>
            <person name="Hoang V.A."/>
            <person name="Kim Y.J."/>
            <person name="Nguyen N.L."/>
            <person name="Yang D.C."/>
        </authorList>
    </citation>
    <scope>NUCLEOTIDE SEQUENCE [LARGE SCALE GENOMIC DNA]</scope>
    <source>
        <strain evidence="2 3">DCY80</strain>
    </source>
</reference>
<feature type="compositionally biased region" description="Low complexity" evidence="1">
    <location>
        <begin position="1"/>
        <end position="10"/>
    </location>
</feature>
<accession>A0A291GZW5</accession>
<feature type="region of interest" description="Disordered" evidence="1">
    <location>
        <begin position="1"/>
        <end position="72"/>
    </location>
</feature>
<dbReference type="AlphaFoldDB" id="A0A291GZW5"/>
<evidence type="ECO:0000313" key="3">
    <source>
        <dbReference type="Proteomes" id="UP000217889"/>
    </source>
</evidence>
<gene>
    <name evidence="2" type="ORF">CFK41_13390</name>
</gene>
<evidence type="ECO:0000256" key="1">
    <source>
        <dbReference type="SAM" id="MobiDB-lite"/>
    </source>
</evidence>
<dbReference type="EMBL" id="CP023564">
    <property type="protein sequence ID" value="ATG55656.1"/>
    <property type="molecule type" value="Genomic_DNA"/>
</dbReference>
<dbReference type="Proteomes" id="UP000217889">
    <property type="component" value="Chromosome"/>
</dbReference>
<sequence>MRGACAVARTARAEADDGMSPVRPIWGPKAVGDPPASAATGWSPWARSREGVKRSAGTASGESNEGSAEEVM</sequence>
<organism evidence="2 3">
    <name type="scientific">Brachybacterium ginsengisoli</name>
    <dbReference type="NCBI Taxonomy" id="1331682"/>
    <lineage>
        <taxon>Bacteria</taxon>
        <taxon>Bacillati</taxon>
        <taxon>Actinomycetota</taxon>
        <taxon>Actinomycetes</taxon>
        <taxon>Micrococcales</taxon>
        <taxon>Dermabacteraceae</taxon>
        <taxon>Brachybacterium</taxon>
    </lineage>
</organism>
<proteinExistence type="predicted"/>
<protein>
    <submittedName>
        <fullName evidence="2">Uncharacterized protein</fullName>
    </submittedName>
</protein>
<name>A0A291GZW5_9MICO</name>
<keyword evidence="3" id="KW-1185">Reference proteome</keyword>